<dbReference type="InterPro" id="IPR012349">
    <property type="entry name" value="Split_barrel_FMN-bd"/>
</dbReference>
<evidence type="ECO:0000256" key="5">
    <source>
        <dbReference type="ARBA" id="ARBA00022786"/>
    </source>
</evidence>
<evidence type="ECO:0000313" key="12">
    <source>
        <dbReference type="EMBL" id="TKA67889.1"/>
    </source>
</evidence>
<evidence type="ECO:0000256" key="8">
    <source>
        <dbReference type="ARBA" id="ARBA00023049"/>
    </source>
</evidence>
<dbReference type="InterPro" id="IPR002563">
    <property type="entry name" value="Flavin_Rdtase-like_dom"/>
</dbReference>
<dbReference type="PROSITE" id="PS50084">
    <property type="entry name" value="KH_TYPE_1"/>
    <property type="match status" value="3"/>
</dbReference>
<keyword evidence="5" id="KW-0833">Ubl conjugation pathway</keyword>
<dbReference type="PANTHER" id="PTHR12947">
    <property type="entry name" value="AMSH-LIKE PROTEASE"/>
    <property type="match status" value="1"/>
</dbReference>
<sequence length="1253" mass="136516">MDNIARSNLRRARNAVPVSSAPLQLEPYSEWERILQNGKTSVLGTRGSTTLRDEPPPEAGSPESTENTFLALSVPRKSVASIIGKNGVVIAAMQRQYGVTISVKGPRSEASLVSKIVISGPDSRKADDARFLIKEIAASGFTGLLATQFLLANPALGSALPVVPDQQRDRDANITNMPEAGGLTLLIPEEKVKHIIGAGGRVLRNIEDRYDVRVGRSGPGGATLCITGAPQNTAQAQAFIGEMLGKLDDRSRGGSIRSRPDEKTFSFGRSDVVSSDPDPQGRQLGHNVSGLRRTMQKPSNARNDTDQQSGTVAKDGGSETDTQYVVVPAAASKVAIGVNGTAIRKTKDRFGVSVSWIDDEVRRASKAPLRMEISGSKQNCLDAKRYIETQVLLSSDDAKVEELGRGTPSTPGKTMKTTAISPPEEAKALAEASGDRLRTIMRRMPHSVVVITSIATYHPATDSVPKHSKISGLGHISSDFRAMTVSSLTTVTLSPVAVISFNIRKPSRTLSAIEGSGDFYAHVLSASPRGAAIADAFTKGGDPLSAFERLCVYHGVTVELGIPVFKAPILESDAVLARLRCKLMMEKTVHVGDHVIVVAEVLDTVVPKSPNSLKEDGLMYVDGAYKHVGVPIALTAETSNSGGLEDQDEITPSRDLKEALIGKPHRGDLTGNVKWPQRNEQDVRVRAPSVMSKKTPAGPIGPAARPLKVEEIVKRAQDFDYNALIPIRYWLRTADTLQKEARIYEREGNDQQAYLLLFRHAQLVLSNLSAHPQAQQHENRLALAAARKAVDKNLAKLEVLKPRINQRYAKYEEALRLWNARREEAAQQRDDQFDGNRITKEMGRMSLHNASFLHPALDGLPQTLEAGTNKGLAVQLAHREIKRRDTARKATRKSGVSVGNEGGRRTEGLWAGWEQELAQDEQDTDDVTHSIIETRRRVDETKAPRGMRRMDGETFVTPASYSYPSVPAKSERGSWSETAKPAPPPYIANVAEQSSSRGALRPARPPKDALELPAMTPQDLSPSPPPRPRKSPDPSFQSPDPSLDAQSFTSPPDLHSQDYTFKSSTYLENGTALRTLFLPPTLRSQFLSIAAANTRANLETCGILCGTLISNALFVSKLIIPEQESTSDTCETLNESALFDYCDSEDLMVLGWIHTHPSQTCFMSSRDLHTHCGYQVMMPESIAIVCAPSKQPSWGIFRLTDPPGMKSVLNCTQTGLFHPHVENNIYTDALRPGHVCEAEGLAFEIVDLRPGHQ</sequence>
<dbReference type="GO" id="GO:0010181">
    <property type="term" value="F:FMN binding"/>
    <property type="evidence" value="ECO:0007669"/>
    <property type="project" value="InterPro"/>
</dbReference>
<feature type="region of interest" description="Disordered" evidence="10">
    <location>
        <begin position="883"/>
        <end position="903"/>
    </location>
</feature>
<comment type="caution">
    <text evidence="12">The sequence shown here is derived from an EMBL/GenBank/DDBJ whole genome shotgun (WGS) entry which is preliminary data.</text>
</comment>
<keyword evidence="4" id="KW-0479">Metal-binding</keyword>
<keyword evidence="13" id="KW-1185">Reference proteome</keyword>
<dbReference type="AlphaFoldDB" id="A0A4V5NEN0"/>
<dbReference type="GO" id="GO:0070536">
    <property type="term" value="P:protein K63-linked deubiquitination"/>
    <property type="evidence" value="ECO:0007669"/>
    <property type="project" value="InterPro"/>
</dbReference>
<feature type="compositionally biased region" description="Polar residues" evidence="10">
    <location>
        <begin position="296"/>
        <end position="311"/>
    </location>
</feature>
<dbReference type="PANTHER" id="PTHR12947:SF13">
    <property type="entry name" value="FI19924P1"/>
    <property type="match status" value="1"/>
</dbReference>
<feature type="domain" description="MPN" evidence="11">
    <location>
        <begin position="1076"/>
        <end position="1203"/>
    </location>
</feature>
<dbReference type="Gene3D" id="1.20.58.80">
    <property type="entry name" value="Phosphotransferase system, lactose/cellobiose-type IIA subunit"/>
    <property type="match status" value="1"/>
</dbReference>
<keyword evidence="9" id="KW-0694">RNA-binding</keyword>
<dbReference type="InterPro" id="IPR036612">
    <property type="entry name" value="KH_dom_type_1_sf"/>
</dbReference>
<keyword evidence="7" id="KW-0862">Zinc</keyword>
<feature type="compositionally biased region" description="Polar residues" evidence="10">
    <location>
        <begin position="407"/>
        <end position="420"/>
    </location>
</feature>
<organism evidence="12 13">
    <name type="scientific">Cryomyces minteri</name>
    <dbReference type="NCBI Taxonomy" id="331657"/>
    <lineage>
        <taxon>Eukaryota</taxon>
        <taxon>Fungi</taxon>
        <taxon>Dikarya</taxon>
        <taxon>Ascomycota</taxon>
        <taxon>Pezizomycotina</taxon>
        <taxon>Dothideomycetes</taxon>
        <taxon>Dothideomycetes incertae sedis</taxon>
        <taxon>Cryomyces</taxon>
    </lineage>
</organism>
<keyword evidence="6" id="KW-0378">Hydrolase</keyword>
<evidence type="ECO:0000256" key="3">
    <source>
        <dbReference type="ARBA" id="ARBA00022670"/>
    </source>
</evidence>
<dbReference type="OrthoDB" id="3640at2759"/>
<evidence type="ECO:0000256" key="10">
    <source>
        <dbReference type="SAM" id="MobiDB-lite"/>
    </source>
</evidence>
<dbReference type="Proteomes" id="UP000308768">
    <property type="component" value="Unassembled WGS sequence"/>
</dbReference>
<evidence type="ECO:0000259" key="11">
    <source>
        <dbReference type="PROSITE" id="PS50249"/>
    </source>
</evidence>
<evidence type="ECO:0000256" key="2">
    <source>
        <dbReference type="ARBA" id="ARBA00010981"/>
    </source>
</evidence>
<dbReference type="InterPro" id="IPR037518">
    <property type="entry name" value="MPN"/>
</dbReference>
<dbReference type="InterPro" id="IPR004087">
    <property type="entry name" value="KH_dom"/>
</dbReference>
<dbReference type="CDD" id="cd00105">
    <property type="entry name" value="KH-I"/>
    <property type="match status" value="3"/>
</dbReference>
<dbReference type="SUPFAM" id="SSF54791">
    <property type="entry name" value="Eukaryotic type KH-domain (KH-domain type I)"/>
    <property type="match status" value="3"/>
</dbReference>
<evidence type="ECO:0000256" key="4">
    <source>
        <dbReference type="ARBA" id="ARBA00022723"/>
    </source>
</evidence>
<keyword evidence="8" id="KW-0482">Metalloprotease</keyword>
<dbReference type="GO" id="GO:0061578">
    <property type="term" value="F:K63-linked deubiquitinase activity"/>
    <property type="evidence" value="ECO:0007669"/>
    <property type="project" value="InterPro"/>
</dbReference>
<dbReference type="GO" id="GO:0140492">
    <property type="term" value="F:metal-dependent deubiquitinase activity"/>
    <property type="evidence" value="ECO:0007669"/>
    <property type="project" value="InterPro"/>
</dbReference>
<feature type="region of interest" description="Disordered" evidence="10">
    <location>
        <begin position="401"/>
        <end position="422"/>
    </location>
</feature>
<protein>
    <recommendedName>
        <fullName evidence="11">MPN domain-containing protein</fullName>
    </recommendedName>
</protein>
<comment type="similarity">
    <text evidence="2">Belongs to the peptidase M67C family.</text>
</comment>
<feature type="compositionally biased region" description="Basic and acidic residues" evidence="10">
    <location>
        <begin position="249"/>
        <end position="264"/>
    </location>
</feature>
<dbReference type="Pfam" id="PF00013">
    <property type="entry name" value="KH_1"/>
    <property type="match status" value="2"/>
</dbReference>
<dbReference type="Pfam" id="PF01398">
    <property type="entry name" value="JAB"/>
    <property type="match status" value="1"/>
</dbReference>
<dbReference type="Gene3D" id="2.30.110.10">
    <property type="entry name" value="Electron Transport, Fmn-binding Protein, Chain A"/>
    <property type="match status" value="1"/>
</dbReference>
<dbReference type="GO" id="GO:0006508">
    <property type="term" value="P:proteolysis"/>
    <property type="evidence" value="ECO:0007669"/>
    <property type="project" value="UniProtKB-KW"/>
</dbReference>
<dbReference type="Gene3D" id="3.40.140.10">
    <property type="entry name" value="Cytidine Deaminase, domain 2"/>
    <property type="match status" value="1"/>
</dbReference>
<dbReference type="Pfam" id="PF01613">
    <property type="entry name" value="Flavin_Reduct"/>
    <property type="match status" value="1"/>
</dbReference>
<dbReference type="PROSITE" id="PS50249">
    <property type="entry name" value="MPN"/>
    <property type="match status" value="1"/>
</dbReference>
<evidence type="ECO:0000256" key="9">
    <source>
        <dbReference type="PROSITE-ProRule" id="PRU00117"/>
    </source>
</evidence>
<dbReference type="InterPro" id="IPR015063">
    <property type="entry name" value="USP8_dimer"/>
</dbReference>
<dbReference type="CDD" id="cd08066">
    <property type="entry name" value="MPN_AMSH_like"/>
    <property type="match status" value="1"/>
</dbReference>
<keyword evidence="3" id="KW-0645">Protease</keyword>
<evidence type="ECO:0000256" key="7">
    <source>
        <dbReference type="ARBA" id="ARBA00022833"/>
    </source>
</evidence>
<dbReference type="GO" id="GO:0016020">
    <property type="term" value="C:membrane"/>
    <property type="evidence" value="ECO:0007669"/>
    <property type="project" value="TreeGrafter"/>
</dbReference>
<proteinExistence type="inferred from homology"/>
<dbReference type="InterPro" id="IPR004088">
    <property type="entry name" value="KH_dom_type_1"/>
</dbReference>
<evidence type="ECO:0000256" key="6">
    <source>
        <dbReference type="ARBA" id="ARBA00022801"/>
    </source>
</evidence>
<accession>A0A4V5NEN0</accession>
<gene>
    <name evidence="12" type="ORF">B0A49_05471</name>
</gene>
<dbReference type="InterPro" id="IPR000555">
    <property type="entry name" value="JAMM/MPN+_dom"/>
</dbReference>
<dbReference type="SUPFAM" id="SSF140856">
    <property type="entry name" value="USP8 N-terminal domain-like"/>
    <property type="match status" value="1"/>
</dbReference>
<feature type="region of interest" description="Disordered" evidence="10">
    <location>
        <begin position="919"/>
        <end position="1054"/>
    </location>
</feature>
<name>A0A4V5NEN0_9PEZI</name>
<dbReference type="SMART" id="SM00903">
    <property type="entry name" value="Flavin_Reduct"/>
    <property type="match status" value="1"/>
</dbReference>
<evidence type="ECO:0000256" key="1">
    <source>
        <dbReference type="ARBA" id="ARBA00001947"/>
    </source>
</evidence>
<dbReference type="SUPFAM" id="SSF50475">
    <property type="entry name" value="FMN-binding split barrel"/>
    <property type="match status" value="1"/>
</dbReference>
<dbReference type="Gene3D" id="3.30.1370.10">
    <property type="entry name" value="K Homology domain, type 1"/>
    <property type="match status" value="3"/>
</dbReference>
<comment type="cofactor">
    <cofactor evidence="1">
        <name>Zn(2+)</name>
        <dbReference type="ChEBI" id="CHEBI:29105"/>
    </cofactor>
</comment>
<feature type="region of interest" description="Disordered" evidence="10">
    <location>
        <begin position="249"/>
        <end position="319"/>
    </location>
</feature>
<dbReference type="GO" id="GO:0005768">
    <property type="term" value="C:endosome"/>
    <property type="evidence" value="ECO:0007669"/>
    <property type="project" value="TreeGrafter"/>
</dbReference>
<feature type="compositionally biased region" description="Low complexity" evidence="10">
    <location>
        <begin position="1033"/>
        <end position="1044"/>
    </location>
</feature>
<dbReference type="GO" id="GO:0003723">
    <property type="term" value="F:RNA binding"/>
    <property type="evidence" value="ECO:0007669"/>
    <property type="project" value="UniProtKB-UniRule"/>
</dbReference>
<feature type="compositionally biased region" description="Basic and acidic residues" evidence="10">
    <location>
        <begin position="926"/>
        <end position="952"/>
    </location>
</feature>
<dbReference type="FunFam" id="3.40.140.10:FF:000033">
    <property type="entry name" value="AMSH-like protease sst2"/>
    <property type="match status" value="1"/>
</dbReference>
<dbReference type="GO" id="GO:0046872">
    <property type="term" value="F:metal ion binding"/>
    <property type="evidence" value="ECO:0007669"/>
    <property type="project" value="UniProtKB-KW"/>
</dbReference>
<dbReference type="Pfam" id="PF08969">
    <property type="entry name" value="USP8_dimer"/>
    <property type="match status" value="1"/>
</dbReference>
<dbReference type="EMBL" id="NAJN01000870">
    <property type="protein sequence ID" value="TKA67889.1"/>
    <property type="molecule type" value="Genomic_DNA"/>
</dbReference>
<evidence type="ECO:0000313" key="13">
    <source>
        <dbReference type="Proteomes" id="UP000308768"/>
    </source>
</evidence>
<dbReference type="InterPro" id="IPR044098">
    <property type="entry name" value="STAMBP/STALP-like_MPN"/>
</dbReference>
<dbReference type="SMART" id="SM00322">
    <property type="entry name" value="KH"/>
    <property type="match status" value="3"/>
</dbReference>
<dbReference type="SUPFAM" id="SSF102712">
    <property type="entry name" value="JAB1/MPN domain"/>
    <property type="match status" value="1"/>
</dbReference>
<feature type="region of interest" description="Disordered" evidence="10">
    <location>
        <begin position="42"/>
        <end position="66"/>
    </location>
</feature>
<reference evidence="12 13" key="1">
    <citation type="submission" date="2017-03" db="EMBL/GenBank/DDBJ databases">
        <title>Genomes of endolithic fungi from Antarctica.</title>
        <authorList>
            <person name="Coleine C."/>
            <person name="Masonjones S."/>
            <person name="Stajich J.E."/>
        </authorList>
    </citation>
    <scope>NUCLEOTIDE SEQUENCE [LARGE SCALE GENOMIC DNA]</scope>
    <source>
        <strain evidence="12 13">CCFEE 5187</strain>
    </source>
</reference>
<dbReference type="SMART" id="SM00232">
    <property type="entry name" value="JAB_MPN"/>
    <property type="match status" value="1"/>
</dbReference>
<dbReference type="STRING" id="331657.A0A4V5NEN0"/>
<feature type="region of interest" description="Disordered" evidence="10">
    <location>
        <begin position="681"/>
        <end position="702"/>
    </location>
</feature>